<dbReference type="GO" id="GO:0005886">
    <property type="term" value="C:plasma membrane"/>
    <property type="evidence" value="ECO:0007669"/>
    <property type="project" value="UniProtKB-SubCell"/>
</dbReference>
<evidence type="ECO:0000256" key="3">
    <source>
        <dbReference type="ARBA" id="ARBA00022692"/>
    </source>
</evidence>
<dbReference type="EMBL" id="QFYR01000001">
    <property type="protein sequence ID" value="RAK56915.1"/>
    <property type="molecule type" value="Genomic_DNA"/>
</dbReference>
<evidence type="ECO:0000259" key="7">
    <source>
        <dbReference type="Pfam" id="PF00482"/>
    </source>
</evidence>
<keyword evidence="3 6" id="KW-0812">Transmembrane</keyword>
<feature type="transmembrane region" description="Helical" evidence="6">
    <location>
        <begin position="6"/>
        <end position="30"/>
    </location>
</feature>
<evidence type="ECO:0000256" key="1">
    <source>
        <dbReference type="ARBA" id="ARBA00004651"/>
    </source>
</evidence>
<evidence type="ECO:0000256" key="6">
    <source>
        <dbReference type="SAM" id="Phobius"/>
    </source>
</evidence>
<protein>
    <submittedName>
        <fullName evidence="8">Type II secretion system F family protein</fullName>
    </submittedName>
</protein>
<feature type="transmembrane region" description="Helical" evidence="6">
    <location>
        <begin position="102"/>
        <end position="126"/>
    </location>
</feature>
<proteinExistence type="predicted"/>
<sequence>MSPQQLQSFITLIGVALVVAAGGGALWIWFGELRLRAVRRTRLQGGPGALAATPKSGGGLAAQALNTVRRLGQQDAVRDPAKLTVLRSKLMQAGYYNREAPVIYLGVRAAALALATVVVILTLPLIVGGKAGPTGILLACVVSGIAMLGPDQVLKSRRQKREYEYSDGFPDMLDLLVASVEAGLSLDAAVTRVTDELARRYPHLAIHLRFLVLELRAGRSRKDAWASFADRLGIDDARALATMLRQAEEMGTSLGETLSVFSADMRAKRMLRAEEKALALAAKLTLPLILFIFPCLLGALMLPAAARLMKIFAAS</sequence>
<keyword evidence="9" id="KW-1185">Reference proteome</keyword>
<comment type="caution">
    <text evidence="8">The sequence shown here is derived from an EMBL/GenBank/DDBJ whole genome shotgun (WGS) entry which is preliminary data.</text>
</comment>
<keyword evidence="5 6" id="KW-0472">Membrane</keyword>
<feature type="domain" description="Type II secretion system protein GspF" evidence="7">
    <location>
        <begin position="173"/>
        <end position="301"/>
    </location>
</feature>
<evidence type="ECO:0000256" key="4">
    <source>
        <dbReference type="ARBA" id="ARBA00022989"/>
    </source>
</evidence>
<organism evidence="8 9">
    <name type="scientific">Phenylobacterium deserti</name>
    <dbReference type="NCBI Taxonomy" id="1914756"/>
    <lineage>
        <taxon>Bacteria</taxon>
        <taxon>Pseudomonadati</taxon>
        <taxon>Pseudomonadota</taxon>
        <taxon>Alphaproteobacteria</taxon>
        <taxon>Caulobacterales</taxon>
        <taxon>Caulobacteraceae</taxon>
        <taxon>Phenylobacterium</taxon>
    </lineage>
</organism>
<evidence type="ECO:0000313" key="8">
    <source>
        <dbReference type="EMBL" id="RAK56915.1"/>
    </source>
</evidence>
<dbReference type="OrthoDB" id="9810662at2"/>
<gene>
    <name evidence="8" type="ORF">DJ018_02795</name>
</gene>
<dbReference type="AlphaFoldDB" id="A0A328ARI0"/>
<dbReference type="PANTHER" id="PTHR35007:SF2">
    <property type="entry name" value="PILUS ASSEMBLE PROTEIN"/>
    <property type="match status" value="1"/>
</dbReference>
<feature type="transmembrane region" description="Helical" evidence="6">
    <location>
        <begin position="132"/>
        <end position="150"/>
    </location>
</feature>
<dbReference type="InterPro" id="IPR018076">
    <property type="entry name" value="T2SS_GspF_dom"/>
</dbReference>
<feature type="transmembrane region" description="Helical" evidence="6">
    <location>
        <begin position="277"/>
        <end position="302"/>
    </location>
</feature>
<comment type="subcellular location">
    <subcellularLocation>
        <location evidence="1">Cell membrane</location>
        <topology evidence="1">Multi-pass membrane protein</topology>
    </subcellularLocation>
</comment>
<dbReference type="Pfam" id="PF00482">
    <property type="entry name" value="T2SSF"/>
    <property type="match status" value="1"/>
</dbReference>
<evidence type="ECO:0000313" key="9">
    <source>
        <dbReference type="Proteomes" id="UP000249725"/>
    </source>
</evidence>
<dbReference type="Proteomes" id="UP000249725">
    <property type="component" value="Unassembled WGS sequence"/>
</dbReference>
<dbReference type="PANTHER" id="PTHR35007">
    <property type="entry name" value="INTEGRAL MEMBRANE PROTEIN-RELATED"/>
    <property type="match status" value="1"/>
</dbReference>
<keyword evidence="4 6" id="KW-1133">Transmembrane helix</keyword>
<reference evidence="9" key="1">
    <citation type="submission" date="2018-05" db="EMBL/GenBank/DDBJ databases">
        <authorList>
            <person name="Li X."/>
        </authorList>
    </citation>
    <scope>NUCLEOTIDE SEQUENCE [LARGE SCALE GENOMIC DNA]</scope>
    <source>
        <strain evidence="9">YIM 73061</strain>
    </source>
</reference>
<name>A0A328ARI0_9CAUL</name>
<keyword evidence="2" id="KW-1003">Cell membrane</keyword>
<dbReference type="RefSeq" id="WP_111513367.1">
    <property type="nucleotide sequence ID" value="NZ_QFYR01000001.1"/>
</dbReference>
<accession>A0A328ARI0</accession>
<evidence type="ECO:0000256" key="2">
    <source>
        <dbReference type="ARBA" id="ARBA00022475"/>
    </source>
</evidence>
<evidence type="ECO:0000256" key="5">
    <source>
        <dbReference type="ARBA" id="ARBA00023136"/>
    </source>
</evidence>